<dbReference type="Gene3D" id="1.10.238.10">
    <property type="entry name" value="EF-hand"/>
    <property type="match status" value="1"/>
</dbReference>
<evidence type="ECO:0000259" key="9">
    <source>
        <dbReference type="PROSITE" id="PS50002"/>
    </source>
</evidence>
<feature type="domain" description="PI-PLC Y-box" evidence="11">
    <location>
        <begin position="983"/>
        <end position="1090"/>
    </location>
</feature>
<dbReference type="Gene3D" id="2.30.30.40">
    <property type="entry name" value="SH3 Domains"/>
    <property type="match status" value="1"/>
</dbReference>
<feature type="region of interest" description="Disordered" evidence="7">
    <location>
        <begin position="1"/>
        <end position="33"/>
    </location>
</feature>
<keyword evidence="1 5" id="KW-0728">SH3 domain</keyword>
<feature type="domain" description="SH3" evidence="9">
    <location>
        <begin position="831"/>
        <end position="891"/>
    </location>
</feature>
<dbReference type="GO" id="GO:0016042">
    <property type="term" value="P:lipid catabolic process"/>
    <property type="evidence" value="ECO:0007669"/>
    <property type="project" value="UniProtKB-KW"/>
</dbReference>
<dbReference type="GO" id="GO:0032587">
    <property type="term" value="C:ruffle membrane"/>
    <property type="evidence" value="ECO:0007669"/>
    <property type="project" value="TreeGrafter"/>
</dbReference>
<dbReference type="GO" id="GO:0004435">
    <property type="term" value="F:phosphatidylinositol-4,5-bisphosphate phospholipase C activity"/>
    <property type="evidence" value="ECO:0007669"/>
    <property type="project" value="UniProtKB-EC"/>
</dbReference>
<evidence type="ECO:0000313" key="12">
    <source>
        <dbReference type="EMBL" id="CAL1529117.1"/>
    </source>
</evidence>
<dbReference type="PANTHER" id="PTHR10336">
    <property type="entry name" value="PHOSPHOINOSITIDE-SPECIFIC PHOSPHOLIPASE C FAMILY PROTEIN"/>
    <property type="match status" value="1"/>
</dbReference>
<dbReference type="PROSITE" id="PS50008">
    <property type="entry name" value="PIPLC_Y_DOMAIN"/>
    <property type="match status" value="1"/>
</dbReference>
<keyword evidence="3" id="KW-0807">Transducer</keyword>
<evidence type="ECO:0000259" key="8">
    <source>
        <dbReference type="PROSITE" id="PS50001"/>
    </source>
</evidence>
<dbReference type="Gene3D" id="3.30.505.10">
    <property type="entry name" value="SH2 domain"/>
    <property type="match status" value="2"/>
</dbReference>
<dbReference type="Pfam" id="PF23583">
    <property type="entry name" value="EF_HAND_2_PLCG"/>
    <property type="match status" value="1"/>
</dbReference>
<feature type="domain" description="C2" evidence="10">
    <location>
        <begin position="1099"/>
        <end position="1217"/>
    </location>
</feature>
<dbReference type="Pfam" id="PF00018">
    <property type="entry name" value="SH3_1"/>
    <property type="match status" value="1"/>
</dbReference>
<dbReference type="InterPro" id="IPR001192">
    <property type="entry name" value="PI-PLC_fam"/>
</dbReference>
<keyword evidence="13" id="KW-1185">Reference proteome</keyword>
<dbReference type="SMART" id="SM00239">
    <property type="entry name" value="C2"/>
    <property type="match status" value="1"/>
</dbReference>
<dbReference type="PROSITE" id="PS50004">
    <property type="entry name" value="C2"/>
    <property type="match status" value="1"/>
</dbReference>
<keyword evidence="2" id="KW-0106">Calcium</keyword>
<keyword evidence="4" id="KW-0727">SH2 domain</keyword>
<reference evidence="12 13" key="1">
    <citation type="submission" date="2024-04" db="EMBL/GenBank/DDBJ databases">
        <authorList>
            <consortium name="Genoscope - CEA"/>
            <person name="William W."/>
        </authorList>
    </citation>
    <scope>NUCLEOTIDE SEQUENCE [LARGE SCALE GENOMIC DNA]</scope>
</reference>
<dbReference type="CDD" id="cd00275">
    <property type="entry name" value="C2_PLC_like"/>
    <property type="match status" value="1"/>
</dbReference>
<accession>A0AAV2H5X8</accession>
<dbReference type="SMART" id="SM00326">
    <property type="entry name" value="SH3"/>
    <property type="match status" value="1"/>
</dbReference>
<feature type="compositionally biased region" description="Basic and acidic residues" evidence="7">
    <location>
        <begin position="13"/>
        <end position="32"/>
    </location>
</feature>
<keyword evidence="6" id="KW-0378">Hydrolase</keyword>
<protein>
    <recommendedName>
        <fullName evidence="6">Phosphoinositide phospholipase C</fullName>
        <ecNumber evidence="6">3.1.4.11</ecNumber>
    </recommendedName>
</protein>
<dbReference type="InterPro" id="IPR000909">
    <property type="entry name" value="PLipase_C_PInositol-sp_X_dom"/>
</dbReference>
<dbReference type="PANTHER" id="PTHR10336:SF159">
    <property type="entry name" value="1-PHOSPHATIDYLINOSITOL 4,5-BISPHOSPHATE PHOSPHODIESTERASE GAMMA"/>
    <property type="match status" value="1"/>
</dbReference>
<dbReference type="SMART" id="SM00148">
    <property type="entry name" value="PLCXc"/>
    <property type="match status" value="1"/>
</dbReference>
<dbReference type="GO" id="GO:0048015">
    <property type="term" value="P:phosphatidylinositol-mediated signaling"/>
    <property type="evidence" value="ECO:0007669"/>
    <property type="project" value="TreeGrafter"/>
</dbReference>
<dbReference type="GO" id="GO:0046488">
    <property type="term" value="P:phosphatidylinositol metabolic process"/>
    <property type="evidence" value="ECO:0007669"/>
    <property type="project" value="TreeGrafter"/>
</dbReference>
<dbReference type="InterPro" id="IPR011992">
    <property type="entry name" value="EF-hand-dom_pair"/>
</dbReference>
<evidence type="ECO:0000259" key="10">
    <source>
        <dbReference type="PROSITE" id="PS50004"/>
    </source>
</evidence>
<dbReference type="PRINTS" id="PR00401">
    <property type="entry name" value="SH2DOMAIN"/>
</dbReference>
<dbReference type="InterPro" id="IPR001452">
    <property type="entry name" value="SH3_domain"/>
</dbReference>
<dbReference type="InterPro" id="IPR035892">
    <property type="entry name" value="C2_domain_sf"/>
</dbReference>
<dbReference type="Pfam" id="PF00168">
    <property type="entry name" value="C2"/>
    <property type="match status" value="1"/>
</dbReference>
<dbReference type="SUPFAM" id="SSF47473">
    <property type="entry name" value="EF-hand"/>
    <property type="match status" value="1"/>
</dbReference>
<organism evidence="12 13">
    <name type="scientific">Lymnaea stagnalis</name>
    <name type="common">Great pond snail</name>
    <name type="synonym">Helix stagnalis</name>
    <dbReference type="NCBI Taxonomy" id="6523"/>
    <lineage>
        <taxon>Eukaryota</taxon>
        <taxon>Metazoa</taxon>
        <taxon>Spiralia</taxon>
        <taxon>Lophotrochozoa</taxon>
        <taxon>Mollusca</taxon>
        <taxon>Gastropoda</taxon>
        <taxon>Heterobranchia</taxon>
        <taxon>Euthyneura</taxon>
        <taxon>Panpulmonata</taxon>
        <taxon>Hygrophila</taxon>
        <taxon>Lymnaeoidea</taxon>
        <taxon>Lymnaeidae</taxon>
        <taxon>Lymnaea</taxon>
    </lineage>
</organism>
<dbReference type="SUPFAM" id="SSF51695">
    <property type="entry name" value="PLC-like phosphodiesterases"/>
    <property type="match status" value="1"/>
</dbReference>
<name>A0AAV2H5X8_LYMST</name>
<keyword evidence="6" id="KW-0443">Lipid metabolism</keyword>
<comment type="caution">
    <text evidence="12">The sequence shown here is derived from an EMBL/GenBank/DDBJ whole genome shotgun (WGS) entry which is preliminary data.</text>
</comment>
<dbReference type="SUPFAM" id="SSF49562">
    <property type="entry name" value="C2 domain (Calcium/lipid-binding domain, CaLB)"/>
    <property type="match status" value="1"/>
</dbReference>
<gene>
    <name evidence="12" type="ORF">GSLYS_00003272001</name>
</gene>
<dbReference type="SUPFAM" id="SSF55550">
    <property type="entry name" value="SH2 domain"/>
    <property type="match status" value="2"/>
</dbReference>
<dbReference type="PROSITE" id="PS50001">
    <property type="entry name" value="SH2"/>
    <property type="match status" value="2"/>
</dbReference>
<evidence type="ECO:0000256" key="4">
    <source>
        <dbReference type="PROSITE-ProRule" id="PRU00191"/>
    </source>
</evidence>
<comment type="catalytic activity">
    <reaction evidence="6">
        <text>a 1,2-diacyl-sn-glycero-3-phospho-(1D-myo-inositol-4,5-bisphosphate) + H2O = 1D-myo-inositol 1,4,5-trisphosphate + a 1,2-diacyl-sn-glycerol + H(+)</text>
        <dbReference type="Rhea" id="RHEA:33179"/>
        <dbReference type="ChEBI" id="CHEBI:15377"/>
        <dbReference type="ChEBI" id="CHEBI:15378"/>
        <dbReference type="ChEBI" id="CHEBI:17815"/>
        <dbReference type="ChEBI" id="CHEBI:58456"/>
        <dbReference type="ChEBI" id="CHEBI:203600"/>
        <dbReference type="EC" id="3.1.4.11"/>
    </reaction>
</comment>
<dbReference type="InterPro" id="IPR057061">
    <property type="entry name" value="PLCG_EF-hand_2"/>
</dbReference>
<dbReference type="PRINTS" id="PR00390">
    <property type="entry name" value="PHPHLIPASEC"/>
</dbReference>
<feature type="domain" description="SH2" evidence="8">
    <location>
        <begin position="605"/>
        <end position="705"/>
    </location>
</feature>
<dbReference type="InterPro" id="IPR000008">
    <property type="entry name" value="C2_dom"/>
</dbReference>
<proteinExistence type="predicted"/>
<dbReference type="Gene3D" id="2.60.40.150">
    <property type="entry name" value="C2 domain"/>
    <property type="match status" value="1"/>
</dbReference>
<dbReference type="SUPFAM" id="SSF50044">
    <property type="entry name" value="SH3-domain"/>
    <property type="match status" value="1"/>
</dbReference>
<dbReference type="SMART" id="SM00149">
    <property type="entry name" value="PLCYc"/>
    <property type="match status" value="1"/>
</dbReference>
<evidence type="ECO:0000256" key="6">
    <source>
        <dbReference type="RuleBase" id="RU361133"/>
    </source>
</evidence>
<feature type="domain" description="SH2" evidence="8">
    <location>
        <begin position="716"/>
        <end position="804"/>
    </location>
</feature>
<dbReference type="EC" id="3.1.4.11" evidence="6"/>
<dbReference type="InterPro" id="IPR000980">
    <property type="entry name" value="SH2"/>
</dbReference>
<dbReference type="Proteomes" id="UP001497497">
    <property type="component" value="Unassembled WGS sequence"/>
</dbReference>
<keyword evidence="6" id="KW-0442">Lipid degradation</keyword>
<evidence type="ECO:0000256" key="1">
    <source>
        <dbReference type="ARBA" id="ARBA00022443"/>
    </source>
</evidence>
<evidence type="ECO:0000256" key="5">
    <source>
        <dbReference type="PROSITE-ProRule" id="PRU00192"/>
    </source>
</evidence>
<dbReference type="EMBL" id="CAXITT010000043">
    <property type="protein sequence ID" value="CAL1529117.1"/>
    <property type="molecule type" value="Genomic_DNA"/>
</dbReference>
<evidence type="ECO:0000256" key="7">
    <source>
        <dbReference type="SAM" id="MobiDB-lite"/>
    </source>
</evidence>
<dbReference type="InterPro" id="IPR036028">
    <property type="entry name" value="SH3-like_dom_sf"/>
</dbReference>
<dbReference type="InterPro" id="IPR036860">
    <property type="entry name" value="SH2_dom_sf"/>
</dbReference>
<dbReference type="InterPro" id="IPR001711">
    <property type="entry name" value="PLipase_C_Pinositol-sp_Y"/>
</dbReference>
<dbReference type="SMART" id="SM00252">
    <property type="entry name" value="SH2"/>
    <property type="match status" value="2"/>
</dbReference>
<dbReference type="CDD" id="cd08558">
    <property type="entry name" value="PI-PLCc_eukaryota"/>
    <property type="match status" value="1"/>
</dbReference>
<evidence type="ECO:0000313" key="13">
    <source>
        <dbReference type="Proteomes" id="UP001497497"/>
    </source>
</evidence>
<dbReference type="PROSITE" id="PS50002">
    <property type="entry name" value="SH3"/>
    <property type="match status" value="1"/>
</dbReference>
<dbReference type="InterPro" id="IPR017946">
    <property type="entry name" value="PLC-like_Pdiesterase_TIM-brl"/>
</dbReference>
<dbReference type="PROSITE" id="PS50007">
    <property type="entry name" value="PIPLC_X_DOMAIN"/>
    <property type="match status" value="1"/>
</dbReference>
<dbReference type="Pfam" id="PF00388">
    <property type="entry name" value="PI-PLC-X"/>
    <property type="match status" value="1"/>
</dbReference>
<dbReference type="Gene3D" id="3.20.20.190">
    <property type="entry name" value="Phosphatidylinositol (PI) phosphodiesterase"/>
    <property type="match status" value="2"/>
</dbReference>
<dbReference type="Pfam" id="PF00387">
    <property type="entry name" value="PI-PLC-Y"/>
    <property type="match status" value="1"/>
</dbReference>
<evidence type="ECO:0000259" key="11">
    <source>
        <dbReference type="PROSITE" id="PS50008"/>
    </source>
</evidence>
<dbReference type="Pfam" id="PF00017">
    <property type="entry name" value="SH2"/>
    <property type="match status" value="2"/>
</dbReference>
<evidence type="ECO:0000256" key="2">
    <source>
        <dbReference type="ARBA" id="ARBA00022837"/>
    </source>
</evidence>
<evidence type="ECO:0000256" key="3">
    <source>
        <dbReference type="ARBA" id="ARBA00023224"/>
    </source>
</evidence>
<sequence>MTTYVYGKPTPTKRTEPTPAKRTEPTPPKRNEPLNYVSILFDQNRGGPVVDSPPSMKVIEEAIKSLEAGIVVALLHPTRKRETLTLCLRPELSDLIFVRAQGNGPLHTVDLYQIIEIVADPRARLTRLSDDSANERSDQCITIFFGSSFMLNYITFAAKNREDFLKIDWTLGSFCKSIRADNYYSTKQRWLNREFNKIQMLQRGFFSHQRDGKCRRSSAAIVDPRITLKQIQAWITQHTDNISRSLLTLTKAKLHVPDYLEIQDFAKLLNDLFKPNPVTERLIKDYGQPQPDCNCYLTVTHFEEFLKAEQKEELSGNTNDKMLSCLPPSPTKSFTTELCFSAREFEDYLFSPINSILDPKELSVHQDMDFPLSNYWIASSHNTYLTGDQWKSESHVETYVRSLQMGCRCVELDCWDGPDGRPIITHGKTLTSKIKFSDVLQTIKEHAWDVSEYPLFLSIENHCSLPQQRIMAQLLKEILKDELLTEQVDVNETHLPSPHQLMNKIIVKNKKLQRDCRLNESRSYTDISELVDGSKHALLYIKYATEKKWNEFDVLLSDTHICFTPHLPEVENETEFEEIDDYYEGYDDFDDDEELDDGDLSSQMWYHGLLRRQDTEALLKQSRMHGDGTFLVRDSERGGMVVSFFVQGQVTHSMIKTRQESDGKKRYLIGNEVWHDTIPEMVEYYSSHKLSYKERGLSINLTYPVCRKLGFEDEEWYFQYVDRVNAEEFLRRIPKDGVFLIRPSSIPNSYSLTMRYHRRISHFQIEYRRNKYFLSKYRFATMQKLVEYFKHRPLYRTAKLTMPAANDLVDESADPEIYYGPETYSDLAPADKLVTVKALFDYHAASSDELSFKSGSLITNVTVADEPWWRGDHGGNINKLFPANYVTLVDNGQDMEGINPDAPPESMLALSACHFDDNTYSRDHMHFFTLTHPNLTTNVHIGSKVKALADEWHHCVTESKTKIGEEALITQREERSRNIAQELSDLVIYCQAVPYNPSRPGRFYEISSFSEERINKDDRELMRYNHFQLSRVYPKFLRWTSTNFDPIPKWNAGCQMVALNYQTPDKPMQTNQAMFMQNGRSGYVLKPSFMNNTHYNPFEINTIRGNVEAVVLTVSVLGGRNLGVLNSGIGLMHPYVVVEVLGLPLDSQRERTRILSDKNSLNPIWKNEAFVFNITCPDLAFIRFEIGSEANEAVCLGQATFHLKSIRPGYRSVQLLNNFSEPLPMSTLLVHIDMKNPKEEEERNVFRIVEETRRLYEELSNSKQDERRKEQLQQTEQKLLEYLDRSRLTGIGRTWRR</sequence>
<dbReference type="GO" id="GO:0051209">
    <property type="term" value="P:release of sequestered calcium ion into cytosol"/>
    <property type="evidence" value="ECO:0007669"/>
    <property type="project" value="TreeGrafter"/>
</dbReference>